<gene>
    <name evidence="1" type="ORF">L917_01944</name>
</gene>
<proteinExistence type="predicted"/>
<accession>W2LXV9</accession>
<protein>
    <submittedName>
        <fullName evidence="1">Uncharacterized protein</fullName>
    </submittedName>
</protein>
<dbReference type="Proteomes" id="UP000054423">
    <property type="component" value="Unassembled WGS sequence"/>
</dbReference>
<dbReference type="AlphaFoldDB" id="W2LXV9"/>
<sequence length="57" mass="6574">YLRTTTKQTSSFSTRIVEQSSSRFRPIFAESLGSMTDMKTNSSDIYRYLSKQLGRSQ</sequence>
<dbReference type="EMBL" id="KI677700">
    <property type="protein sequence ID" value="ETM01485.1"/>
    <property type="molecule type" value="Genomic_DNA"/>
</dbReference>
<reference evidence="1" key="1">
    <citation type="submission" date="2013-11" db="EMBL/GenBank/DDBJ databases">
        <title>The Genome Sequence of Phytophthora parasitica CHvinca01.</title>
        <authorList>
            <consortium name="The Broad Institute Genomics Platform"/>
            <person name="Russ C."/>
            <person name="Tyler B."/>
            <person name="Panabieres F."/>
            <person name="Shan W."/>
            <person name="Tripathy S."/>
            <person name="Grunwald N."/>
            <person name="Machado M."/>
            <person name="Johnson C.S."/>
            <person name="Arredondo F."/>
            <person name="Hong C."/>
            <person name="Coffey M."/>
            <person name="Young S.K."/>
            <person name="Zeng Q."/>
            <person name="Gargeya S."/>
            <person name="Fitzgerald M."/>
            <person name="Abouelleil A."/>
            <person name="Alvarado L."/>
            <person name="Chapman S.B."/>
            <person name="Gainer-Dewar J."/>
            <person name="Goldberg J."/>
            <person name="Griggs A."/>
            <person name="Gujja S."/>
            <person name="Hansen M."/>
            <person name="Howarth C."/>
            <person name="Imamovic A."/>
            <person name="Ireland A."/>
            <person name="Larimer J."/>
            <person name="McCowan C."/>
            <person name="Murphy C."/>
            <person name="Pearson M."/>
            <person name="Poon T.W."/>
            <person name="Priest M."/>
            <person name="Roberts A."/>
            <person name="Saif S."/>
            <person name="Shea T."/>
            <person name="Sykes S."/>
            <person name="Wortman J."/>
            <person name="Nusbaum C."/>
            <person name="Birren B."/>
        </authorList>
    </citation>
    <scope>NUCLEOTIDE SEQUENCE [LARGE SCALE GENOMIC DNA]</scope>
    <source>
        <strain evidence="1">CHvinca01</strain>
    </source>
</reference>
<name>W2LXV9_PHYNI</name>
<feature type="non-terminal residue" evidence="1">
    <location>
        <position position="1"/>
    </location>
</feature>
<organism evidence="1">
    <name type="scientific">Phytophthora nicotianae</name>
    <name type="common">Potato buckeye rot agent</name>
    <name type="synonym">Phytophthora parasitica</name>
    <dbReference type="NCBI Taxonomy" id="4792"/>
    <lineage>
        <taxon>Eukaryota</taxon>
        <taxon>Sar</taxon>
        <taxon>Stramenopiles</taxon>
        <taxon>Oomycota</taxon>
        <taxon>Peronosporomycetes</taxon>
        <taxon>Peronosporales</taxon>
        <taxon>Peronosporaceae</taxon>
        <taxon>Phytophthora</taxon>
    </lineage>
</organism>
<evidence type="ECO:0000313" key="1">
    <source>
        <dbReference type="EMBL" id="ETM01485.1"/>
    </source>
</evidence>